<dbReference type="Proteomes" id="UP000239485">
    <property type="component" value="Unassembled WGS sequence"/>
</dbReference>
<sequence length="132" mass="14226">MSTLGFMAKQRRAASFAQVVQEVKAAPPAPVPFDLLGPGGRGYRLVDADLSSERARQIAAEGAGLGWDACGCGGDCGYRWHSPEEVVHAATAGPPELRRQGHLQGRIALLRTDEGEHLLLAHFPMRWGQLLD</sequence>
<name>A0A2S6IBT7_9ACTN</name>
<dbReference type="EMBL" id="PTJD01000030">
    <property type="protein sequence ID" value="PPK89821.1"/>
    <property type="molecule type" value="Genomic_DNA"/>
</dbReference>
<evidence type="ECO:0000313" key="2">
    <source>
        <dbReference type="Proteomes" id="UP000239485"/>
    </source>
</evidence>
<keyword evidence="2" id="KW-1185">Reference proteome</keyword>
<proteinExistence type="predicted"/>
<dbReference type="AlphaFoldDB" id="A0A2S6IBT7"/>
<evidence type="ECO:0000313" key="1">
    <source>
        <dbReference type="EMBL" id="PPK89821.1"/>
    </source>
</evidence>
<gene>
    <name evidence="1" type="ORF">CLV92_13010</name>
</gene>
<organism evidence="1 2">
    <name type="scientific">Kineococcus xinjiangensis</name>
    <dbReference type="NCBI Taxonomy" id="512762"/>
    <lineage>
        <taxon>Bacteria</taxon>
        <taxon>Bacillati</taxon>
        <taxon>Actinomycetota</taxon>
        <taxon>Actinomycetes</taxon>
        <taxon>Kineosporiales</taxon>
        <taxon>Kineosporiaceae</taxon>
        <taxon>Kineococcus</taxon>
    </lineage>
</organism>
<protein>
    <submittedName>
        <fullName evidence="1">Uncharacterized protein</fullName>
    </submittedName>
</protein>
<reference evidence="1 2" key="1">
    <citation type="submission" date="2018-02" db="EMBL/GenBank/DDBJ databases">
        <title>Genomic Encyclopedia of Archaeal and Bacterial Type Strains, Phase II (KMG-II): from individual species to whole genera.</title>
        <authorList>
            <person name="Goeker M."/>
        </authorList>
    </citation>
    <scope>NUCLEOTIDE SEQUENCE [LARGE SCALE GENOMIC DNA]</scope>
    <source>
        <strain evidence="1 2">DSM 22857</strain>
    </source>
</reference>
<accession>A0A2S6IBT7</accession>
<comment type="caution">
    <text evidence="1">The sequence shown here is derived from an EMBL/GenBank/DDBJ whole genome shotgun (WGS) entry which is preliminary data.</text>
</comment>
<dbReference type="RefSeq" id="WP_146099721.1">
    <property type="nucleotide sequence ID" value="NZ_PTJD01000030.1"/>
</dbReference>
<dbReference type="OrthoDB" id="4827177at2"/>